<feature type="active site" description="Proton donor; for dehydratase activity" evidence="8">
    <location>
        <position position="2235"/>
    </location>
</feature>
<dbReference type="SMART" id="SM00829">
    <property type="entry name" value="PKS_ER"/>
    <property type="match status" value="1"/>
</dbReference>
<dbReference type="Gene3D" id="3.40.366.10">
    <property type="entry name" value="Malonyl-Coenzyme A Acyl Carrier Protein, domain 2"/>
    <property type="match status" value="1"/>
</dbReference>
<dbReference type="SUPFAM" id="SSF51735">
    <property type="entry name" value="NAD(P)-binding Rossmann-fold domains"/>
    <property type="match status" value="4"/>
</dbReference>
<feature type="region of interest" description="C-terminal hotdog fold" evidence="8">
    <location>
        <begin position="176"/>
        <end position="316"/>
    </location>
</feature>
<dbReference type="InterPro" id="IPR014043">
    <property type="entry name" value="Acyl_transferase_dom"/>
</dbReference>
<evidence type="ECO:0000259" key="11">
    <source>
        <dbReference type="PROSITE" id="PS52019"/>
    </source>
</evidence>
<dbReference type="InterPro" id="IPR016035">
    <property type="entry name" value="Acyl_Trfase/lysoPLipase"/>
</dbReference>
<dbReference type="SMART" id="SM00827">
    <property type="entry name" value="PKS_AT"/>
    <property type="match status" value="1"/>
</dbReference>
<dbReference type="InterPro" id="IPR032821">
    <property type="entry name" value="PKS_assoc"/>
</dbReference>
<dbReference type="SMART" id="SM01294">
    <property type="entry name" value="PKS_PP_betabranch"/>
    <property type="match status" value="2"/>
</dbReference>
<feature type="active site" description="Proton acceptor; for dehydratase activity" evidence="8">
    <location>
        <position position="66"/>
    </location>
</feature>
<dbReference type="Proteomes" id="UP001599542">
    <property type="component" value="Unassembled WGS sequence"/>
</dbReference>
<dbReference type="SMART" id="SM00825">
    <property type="entry name" value="PKS_KS"/>
    <property type="match status" value="1"/>
</dbReference>
<feature type="domain" description="Carrier" evidence="9">
    <location>
        <begin position="2798"/>
        <end position="2873"/>
    </location>
</feature>
<dbReference type="SMART" id="SM00822">
    <property type="entry name" value="PKS_KR"/>
    <property type="match status" value="2"/>
</dbReference>
<dbReference type="InterPro" id="IPR016039">
    <property type="entry name" value="Thiolase-like"/>
</dbReference>
<dbReference type="PROSITE" id="PS50075">
    <property type="entry name" value="CARRIER"/>
    <property type="match status" value="2"/>
</dbReference>
<feature type="region of interest" description="N-terminal hotdog fold" evidence="8">
    <location>
        <begin position="34"/>
        <end position="162"/>
    </location>
</feature>
<evidence type="ECO:0000256" key="4">
    <source>
        <dbReference type="ARBA" id="ARBA00022679"/>
    </source>
</evidence>
<evidence type="ECO:0000256" key="6">
    <source>
        <dbReference type="ARBA" id="ARBA00023268"/>
    </source>
</evidence>
<feature type="region of interest" description="C-terminal hotdog fold" evidence="8">
    <location>
        <begin position="2177"/>
        <end position="2315"/>
    </location>
</feature>
<dbReference type="CDD" id="cd00833">
    <property type="entry name" value="PKS"/>
    <property type="match status" value="1"/>
</dbReference>
<feature type="active site" description="Proton acceptor; for dehydratase activity" evidence="8">
    <location>
        <position position="2070"/>
    </location>
</feature>
<dbReference type="RefSeq" id="WP_380330492.1">
    <property type="nucleotide sequence ID" value="NZ_JBHYPW010000068.1"/>
</dbReference>
<dbReference type="Gene3D" id="3.40.50.720">
    <property type="entry name" value="NAD(P)-binding Rossmann-like Domain"/>
    <property type="match status" value="3"/>
</dbReference>
<dbReference type="InterPro" id="IPR020806">
    <property type="entry name" value="PKS_PP-bd"/>
</dbReference>
<evidence type="ECO:0000313" key="12">
    <source>
        <dbReference type="EMBL" id="MFE1356272.1"/>
    </source>
</evidence>
<keyword evidence="2" id="KW-0596">Phosphopantetheine</keyword>
<dbReference type="Pfam" id="PF22953">
    <property type="entry name" value="SpnB_Rossmann"/>
    <property type="match status" value="2"/>
</dbReference>
<dbReference type="SUPFAM" id="SSF52151">
    <property type="entry name" value="FabD/lysophospholipase-like"/>
    <property type="match status" value="1"/>
</dbReference>
<dbReference type="InterPro" id="IPR049900">
    <property type="entry name" value="PKS_mFAS_DH"/>
</dbReference>
<dbReference type="InterPro" id="IPR049552">
    <property type="entry name" value="PKS_DH_N"/>
</dbReference>
<feature type="domain" description="Ketosynthase family 3 (KS3)" evidence="10">
    <location>
        <begin position="1142"/>
        <end position="1567"/>
    </location>
</feature>
<dbReference type="InterPro" id="IPR050091">
    <property type="entry name" value="PKS_NRPS_Biosynth_Enz"/>
</dbReference>
<dbReference type="InterPro" id="IPR011032">
    <property type="entry name" value="GroES-like_sf"/>
</dbReference>
<evidence type="ECO:0000259" key="9">
    <source>
        <dbReference type="PROSITE" id="PS50075"/>
    </source>
</evidence>
<keyword evidence="6" id="KW-0511">Multifunctional enzyme</keyword>
<dbReference type="Gene3D" id="3.90.180.10">
    <property type="entry name" value="Medium-chain alcohol dehydrogenases, catalytic domain"/>
    <property type="match status" value="1"/>
</dbReference>
<dbReference type="PANTHER" id="PTHR43775">
    <property type="entry name" value="FATTY ACID SYNTHASE"/>
    <property type="match status" value="1"/>
</dbReference>
<dbReference type="InterPro" id="IPR014031">
    <property type="entry name" value="Ketoacyl_synth_C"/>
</dbReference>
<dbReference type="InterPro" id="IPR049551">
    <property type="entry name" value="PKS_DH_C"/>
</dbReference>
<keyword evidence="13" id="KW-1185">Reference proteome</keyword>
<dbReference type="InterPro" id="IPR036736">
    <property type="entry name" value="ACP-like_sf"/>
</dbReference>
<dbReference type="Pfam" id="PF08240">
    <property type="entry name" value="ADH_N"/>
    <property type="match status" value="1"/>
</dbReference>
<dbReference type="SMART" id="SM00826">
    <property type="entry name" value="PKS_DH"/>
    <property type="match status" value="2"/>
</dbReference>
<dbReference type="InterPro" id="IPR036291">
    <property type="entry name" value="NAD(P)-bd_dom_sf"/>
</dbReference>
<dbReference type="Pfam" id="PF00698">
    <property type="entry name" value="Acyl_transf_1"/>
    <property type="match status" value="1"/>
</dbReference>
<dbReference type="Pfam" id="PF00550">
    <property type="entry name" value="PP-binding"/>
    <property type="match status" value="2"/>
</dbReference>
<dbReference type="SUPFAM" id="SSF55048">
    <property type="entry name" value="Probable ACP-binding domain of malonyl-CoA ACP transacylase"/>
    <property type="match status" value="1"/>
</dbReference>
<dbReference type="PROSITE" id="PS52004">
    <property type="entry name" value="KS3_2"/>
    <property type="match status" value="1"/>
</dbReference>
<dbReference type="Gene3D" id="3.30.70.3290">
    <property type="match status" value="1"/>
</dbReference>
<keyword evidence="4" id="KW-0808">Transferase</keyword>
<dbReference type="InterPro" id="IPR014030">
    <property type="entry name" value="Ketoacyl_synth_N"/>
</dbReference>
<dbReference type="SUPFAM" id="SSF47336">
    <property type="entry name" value="ACP-like"/>
    <property type="match status" value="2"/>
</dbReference>
<dbReference type="PROSITE" id="PS52019">
    <property type="entry name" value="PKS_MFAS_DH"/>
    <property type="match status" value="2"/>
</dbReference>
<evidence type="ECO:0000256" key="5">
    <source>
        <dbReference type="ARBA" id="ARBA00023194"/>
    </source>
</evidence>
<dbReference type="SUPFAM" id="SSF53901">
    <property type="entry name" value="Thiolase-like"/>
    <property type="match status" value="1"/>
</dbReference>
<keyword evidence="5" id="KW-0045">Antibiotic biosynthesis</keyword>
<dbReference type="Gene3D" id="1.10.1200.10">
    <property type="entry name" value="ACP-like"/>
    <property type="match status" value="2"/>
</dbReference>
<dbReference type="Pfam" id="PF16197">
    <property type="entry name" value="KAsynt_C_assoc"/>
    <property type="match status" value="1"/>
</dbReference>
<evidence type="ECO:0000256" key="8">
    <source>
        <dbReference type="PROSITE-ProRule" id="PRU01363"/>
    </source>
</evidence>
<evidence type="ECO:0000313" key="13">
    <source>
        <dbReference type="Proteomes" id="UP001599542"/>
    </source>
</evidence>
<dbReference type="Gene3D" id="3.10.129.110">
    <property type="entry name" value="Polyketide synthase dehydratase"/>
    <property type="match status" value="2"/>
</dbReference>
<proteinExistence type="predicted"/>
<evidence type="ECO:0000256" key="2">
    <source>
        <dbReference type="ARBA" id="ARBA00022450"/>
    </source>
</evidence>
<dbReference type="Gene3D" id="3.40.50.11460">
    <property type="match status" value="1"/>
</dbReference>
<dbReference type="PROSITE" id="PS00012">
    <property type="entry name" value="PHOSPHOPANTETHEINE"/>
    <property type="match status" value="2"/>
</dbReference>
<protein>
    <submittedName>
        <fullName evidence="12">SDR family NAD(P)-dependent oxidoreductase</fullName>
    </submittedName>
</protein>
<dbReference type="InterPro" id="IPR013154">
    <property type="entry name" value="ADH-like_N"/>
</dbReference>
<evidence type="ECO:0000256" key="3">
    <source>
        <dbReference type="ARBA" id="ARBA00022553"/>
    </source>
</evidence>
<keyword evidence="7" id="KW-0012">Acyltransferase</keyword>
<dbReference type="InterPro" id="IPR055123">
    <property type="entry name" value="SpnB-like_Rossmann"/>
</dbReference>
<dbReference type="EMBL" id="JBHYPX010000083">
    <property type="protein sequence ID" value="MFE1356272.1"/>
    <property type="molecule type" value="Genomic_DNA"/>
</dbReference>
<reference evidence="12 13" key="1">
    <citation type="submission" date="2024-09" db="EMBL/GenBank/DDBJ databases">
        <title>The Natural Products Discovery Center: Release of the First 8490 Sequenced Strains for Exploring Actinobacteria Biosynthetic Diversity.</title>
        <authorList>
            <person name="Kalkreuter E."/>
            <person name="Kautsar S.A."/>
            <person name="Yang D."/>
            <person name="Bader C.D."/>
            <person name="Teijaro C.N."/>
            <person name="Fluegel L."/>
            <person name="Davis C.M."/>
            <person name="Simpson J.R."/>
            <person name="Lauterbach L."/>
            <person name="Steele A.D."/>
            <person name="Gui C."/>
            <person name="Meng S."/>
            <person name="Li G."/>
            <person name="Viehrig K."/>
            <person name="Ye F."/>
            <person name="Su P."/>
            <person name="Kiefer A.F."/>
            <person name="Nichols A."/>
            <person name="Cepeda A.J."/>
            <person name="Yan W."/>
            <person name="Fan B."/>
            <person name="Jiang Y."/>
            <person name="Adhikari A."/>
            <person name="Zheng C.-J."/>
            <person name="Schuster L."/>
            <person name="Cowan T.M."/>
            <person name="Smanski M.J."/>
            <person name="Chevrette M.G."/>
            <person name="De Carvalho L.P.S."/>
            <person name="Shen B."/>
        </authorList>
    </citation>
    <scope>NUCLEOTIDE SEQUENCE [LARGE SCALE GENOMIC DNA]</scope>
    <source>
        <strain evidence="12 13">NPDC058753</strain>
    </source>
</reference>
<comment type="pathway">
    <text evidence="1">Antibiotic biosynthesis.</text>
</comment>
<dbReference type="Gene3D" id="3.40.47.10">
    <property type="match status" value="1"/>
</dbReference>
<dbReference type="InterPro" id="IPR018201">
    <property type="entry name" value="Ketoacyl_synth_AS"/>
</dbReference>
<feature type="active site" description="Proton donor; for dehydratase activity" evidence="8">
    <location>
        <position position="235"/>
    </location>
</feature>
<feature type="domain" description="Carrier" evidence="9">
    <location>
        <begin position="1047"/>
        <end position="1122"/>
    </location>
</feature>
<dbReference type="InterPro" id="IPR042104">
    <property type="entry name" value="PKS_dehydratase_sf"/>
</dbReference>
<evidence type="ECO:0000256" key="1">
    <source>
        <dbReference type="ARBA" id="ARBA00004792"/>
    </source>
</evidence>
<feature type="domain" description="PKS/mFAS DH" evidence="11">
    <location>
        <begin position="2038"/>
        <end position="2315"/>
    </location>
</feature>
<dbReference type="InterPro" id="IPR020841">
    <property type="entry name" value="PKS_Beta-ketoAc_synthase_dom"/>
</dbReference>
<dbReference type="InterPro" id="IPR013968">
    <property type="entry name" value="PKS_KR"/>
</dbReference>
<dbReference type="PANTHER" id="PTHR43775:SF51">
    <property type="entry name" value="INACTIVE PHENOLPHTHIOCEROL SYNTHESIS POLYKETIDE SYNTHASE TYPE I PKS1-RELATED"/>
    <property type="match status" value="1"/>
</dbReference>
<feature type="region of interest" description="N-terminal hotdog fold" evidence="8">
    <location>
        <begin position="2038"/>
        <end position="2162"/>
    </location>
</feature>
<dbReference type="InterPro" id="IPR020807">
    <property type="entry name" value="PKS_DH"/>
</dbReference>
<name>A0ABW6GU37_9ACTN</name>
<gene>
    <name evidence="12" type="ORF">ACFW6T_30275</name>
</gene>
<dbReference type="InterPro" id="IPR001227">
    <property type="entry name" value="Ac_transferase_dom_sf"/>
</dbReference>
<dbReference type="InterPro" id="IPR057326">
    <property type="entry name" value="KR_dom"/>
</dbReference>
<keyword evidence="3" id="KW-0597">Phosphoprotein</keyword>
<dbReference type="InterPro" id="IPR006162">
    <property type="entry name" value="Ppantetheine_attach_site"/>
</dbReference>
<dbReference type="CDD" id="cd08956">
    <property type="entry name" value="KR_3_FAS_SDR_x"/>
    <property type="match status" value="2"/>
</dbReference>
<organism evidence="12 13">
    <name type="scientific">Kitasatospora phosalacinea</name>
    <dbReference type="NCBI Taxonomy" id="2065"/>
    <lineage>
        <taxon>Bacteria</taxon>
        <taxon>Bacillati</taxon>
        <taxon>Actinomycetota</taxon>
        <taxon>Actinomycetes</taxon>
        <taxon>Kitasatosporales</taxon>
        <taxon>Streptomycetaceae</taxon>
        <taxon>Kitasatospora</taxon>
    </lineage>
</organism>
<dbReference type="InterPro" id="IPR009081">
    <property type="entry name" value="PP-bd_ACP"/>
</dbReference>
<comment type="caution">
    <text evidence="12">The sequence shown here is derived from an EMBL/GenBank/DDBJ whole genome shotgun (WGS) entry which is preliminary data.</text>
</comment>
<sequence>MDLPTYAFQHRRYWVDGNGTTASVTSAGLEGVEHAVLSAAVELAGEEGTVLTGRLSTAGQGWIADHTIVGAVVVPGTAFVELAVRAADRVGCTEVEELVLEAPLVLTERESVDLQIVLGRPDDTGRCSVAVHSRPVGAALRTPGAPWTRHATGVLAPAARPAPAAADPEAWPPAGAEELPVADAYERLAAHGLGYGPAFRALRAAWALGEDLFAEVELPADTPAAGYGIHPALLDGALHPFALLAVEGAGADTAAVRLPFSWRGVRLHAAGAGALRVHLARRGPDEVALEVADAVGAPVASVDSLVFRGITPEQLSAGGAEQHDALFAVTWTAVPAVPAEQALAVLGAADPSLSGLDLSGLDRYPTPEALAAAVAAGAPVPDVVLAPAGAAARGADLPGLVRENAVEVLALLQEWAAQEQLAGCRLAVLTRGAVAVEDGPVGLAAAPVWGLVRAAQAEHPDRFLLIDLDDDPRSVAALPAALAAGEPQLACRAGALLAPRLARAPLAGLAAPAADAPGWRLDAAPRGSLANLALLPEPAGESPAAGLVRIAVRAAALDNRDVLAALGMLPGDPPLGAQGAGTVLETGPGVTGFAPGDRVFGLFPGAVASDAVADHRLLAPLPPDWTFAQGAAAPLAYLAAHRMLRAAGLRPGQSLLVRTADGAGGRALAALARHGGLTVRTDAETATDAPADAPADAVLDAAELLLDPDAPDVAELFADLREPLGLGALAPLPATVRPVTAVRESLALLNETRQAQQLVLAVPAPLDPEGTVLVTGGTGGLGALFARHLVTNYGVRHLLLVSRRGGEAPGAAELVAELAELGARAVVVACDVADRSALERLLEGVPAEHPLTAVVHTAGVLDDATLGSLTPARLDAVLAAKADAAWHLHELTARHDLAFFALFSSLAGTLGSAGQANYAAANTFLDALAQHRRTLGLPAVSLAWGPWSGDGMAGALSAADLERLAALGTLPLEPADGLALFDAALRLPAAALVPARLRPTAADGDPLSPLLRGLVRRPARRTAQSAAAPRSELAARLAGLPEAARRQALVDLVREHVAEVLGHPAAVTVDPARPFKELGFDSLTAVELRNRLDAATGLRLPATLVFDHPSPGAVAALLHERYAGSAPAPAGPRAGRPSRPDDEPIAVIAMSCRYPGGADDPEALWRLVAEGRDATSAFPDDRGWRLEELYDADPDTLGTSYARRGGFIEHADGFDAAFFGVSPREALAMEPQQRLLLETAWEVFERAGINPASVRGTDTGVILGVVPADYVTRPAGTPHDLEGYLLTGNTTSVAAGRVAYTLGLEGPAFTVDTACSSSLVAVHLAAQALRRGECSLALAGGASVIAGPTVFVEFSRQRALSPDGRCRAFAASADGTGFAEGAGLLLLERLSDARRNGHRVLAVVRGSAVNQDGASNGLTAPNGPAQQRVIRQALADAGLTAADVDVVEAHGTGTTLGDPIEAQALIATYGAEHSAERPLWLGSLKSNIGHTQAAAGVGGVIKMVEAIRRAQLPRTLHVDEPSPHVDWSAGTVELLTEHRSWEGEGPRRAAVSSFGVSGTNAHLILEQAPEAARPAPAGPSEGTVLPWVLSARTPQALRDQARRLLDLLAADPGVRPAALAAALAGTRAEFEHRAVVVGADRADLVRGLTALAADAPAPNLVSGFAEGRTDPVFVFPGQGSQWVGMARGLLGSSVVFRERVGACAVALGPFTDWSLLEVLEGVPGSASLERVDVVQPVLWAVMVSLAAVWESWGVRPAAVVGHSQGEIAAACVAGALSLEDGARVVALRSRAIRALAGRGGMLSVAAPAEQVAGLIADRPGRLALAAVNGPAAVVVSGDGDALDDLAAECDRSGIRNRRVPVDYASHSPHVEAIEAELAELLAGLTPQPPRVPVFSTLTGDWADDSAFDADYWYRNLRHPVRFDPAIRTLAAQGHRLFVESSAHPVLAAAVQETLEELDVPGAASGTLRRDDGGPARLLLALAEAYVQGAPVAWAGLFPDGAERAAALPTYPFQRERFWLDQEAPSGDTAAFGLDRTGHPLLGAAVALADGAGFLLTGSLAADAHPWLADHAVDGTVLLPGTAFLELAAHAAAQVDCAELEDLTLEQPLALPARGAVRLQVLVGAADADGRRAVTVHSRPAADRDAPWLRHAAGTARPAAAPLPPAHPAAAPWPPAGAEPVGTADLYPRLAARGYGYGPAFQGLRAAWRLGERRFAEVRLPAPGPEGFVLHPALLDAALHVLALEAADGPAGDDGIRLPFAFSGVRLPADGATALRVEVTPAGPDTVSLALSAEDGRPLAAVDALTVRPISARQLAAARGAVELPLHRLAWTEAPAPAGPPAVTAVLLECADGVGTSTGNPSVDPELLALAGLADAGPLPSLVLVRPSAASGDGGPEAVRTALHRALALVQAWVEDERFADARLVFCTRGAVAAEAGDRVTALADAAVWGLVRAAQSEHPDRLALLDLDRDPGPDESTRPALARLAAGAPQLALRGPRLLAPALAPAAPGETPPALDPEGTVLVTGGTGTLGALFARHLVEAYGVRHLLLVSRRGGEAPGAAELVAELGELGARAVVVACDVADRSAVERLLEGVPAEHPLTAVVHTAGVLDDATLGSLTPARLDAVLAAKADAAWHLHELTEEQELAAFVLFSSVSGLIGNPGQANYAAANTYLDALAQHRHARGLPALSLAWGLWAERSGMTGTLDRARLERLRRGGVAPIGDEDGRALFDTALRSGLPAAAPVRLDPAALRAAAARGELPAVLAGLAPAGVRAAAAAPDGPSIERIRALPAEQRPAAVLELVRANVAAVLGHASADAVDAQQAFKDTGFDSLTAVQLRNRLNAATGLRLPATLVFDHPTPGALAEHLGAELLPAEAAPADLVLDRLAALERALPAEAADGPTRARVAARLEAVLARWRGPVQDPADGIEDASTDELLAFIDNQLGRSAG</sequence>
<dbReference type="SMART" id="SM00823">
    <property type="entry name" value="PKS_PP"/>
    <property type="match status" value="2"/>
</dbReference>
<dbReference type="Pfam" id="PF00109">
    <property type="entry name" value="ketoacyl-synt"/>
    <property type="match status" value="1"/>
</dbReference>
<feature type="domain" description="PKS/mFAS DH" evidence="11">
    <location>
        <begin position="34"/>
        <end position="316"/>
    </location>
</feature>
<evidence type="ECO:0000259" key="10">
    <source>
        <dbReference type="PROSITE" id="PS52004"/>
    </source>
</evidence>
<dbReference type="Pfam" id="PF08659">
    <property type="entry name" value="KR"/>
    <property type="match status" value="2"/>
</dbReference>
<accession>A0ABW6GU37</accession>
<dbReference type="Pfam" id="PF02801">
    <property type="entry name" value="Ketoacyl-synt_C"/>
    <property type="match status" value="1"/>
</dbReference>
<dbReference type="InterPro" id="IPR020843">
    <property type="entry name" value="ER"/>
</dbReference>
<dbReference type="PROSITE" id="PS00606">
    <property type="entry name" value="KS3_1"/>
    <property type="match status" value="1"/>
</dbReference>
<dbReference type="SUPFAM" id="SSF50129">
    <property type="entry name" value="GroES-like"/>
    <property type="match status" value="1"/>
</dbReference>
<dbReference type="InterPro" id="IPR016036">
    <property type="entry name" value="Malonyl_transacylase_ACP-bd"/>
</dbReference>
<dbReference type="Pfam" id="PF14765">
    <property type="entry name" value="PS-DH"/>
    <property type="match status" value="2"/>
</dbReference>
<dbReference type="Pfam" id="PF21089">
    <property type="entry name" value="PKS_DH_N"/>
    <property type="match status" value="2"/>
</dbReference>
<evidence type="ECO:0000256" key="7">
    <source>
        <dbReference type="ARBA" id="ARBA00023315"/>
    </source>
</evidence>